<dbReference type="InterPro" id="IPR013107">
    <property type="entry name" value="Acyl-CoA_DH_C"/>
</dbReference>
<gene>
    <name evidence="4" type="ORF">METZ01_LOCUS284909</name>
</gene>
<feature type="non-terminal residue" evidence="4">
    <location>
        <position position="389"/>
    </location>
</feature>
<dbReference type="Gene3D" id="1.20.140.10">
    <property type="entry name" value="Butyryl-CoA Dehydrogenase, subunit A, domain 3"/>
    <property type="match status" value="1"/>
</dbReference>
<dbReference type="PIRSF" id="PIRSF016578">
    <property type="entry name" value="HsaA"/>
    <property type="match status" value="1"/>
</dbReference>
<dbReference type="PANTHER" id="PTHR43884">
    <property type="entry name" value="ACYL-COA DEHYDROGENASE"/>
    <property type="match status" value="1"/>
</dbReference>
<organism evidence="4">
    <name type="scientific">marine metagenome</name>
    <dbReference type="NCBI Taxonomy" id="408172"/>
    <lineage>
        <taxon>unclassified sequences</taxon>
        <taxon>metagenomes</taxon>
        <taxon>ecological metagenomes</taxon>
    </lineage>
</organism>
<proteinExistence type="predicted"/>
<sequence>MQWDKKYLVLVVWTGRRNIREPTTVWLDKNGGSLTDSRLLPPDSGASSSWLRPRLRHIKRIRGTMTTAQHDTEHYLETARELAAKVAPHVSQIEADRQFPSELSGAIADQGFFRLLIPRSMGGEELDHPTFRKILEIFAAVDASTAWAVNQNNVFATDVMKMPKGVAHEIWDERRAVVTNGPPSKTAKAVSVDGGYKLSGLWNFSSGCDHATWIAALVPVWSQGQTTPTGRENFRIMLLPRDEVNFVDQWHVNGMRGTASFSFELDEVFVPERRTYSQTDPVRSNSPVYAISRTLLFAMGFATVAVGVARASLSAVIDLTMNKTPVRTTIPLHDLSTTHRLIGEAEAIWRSAAAYLRETSAAVWEGASKRGVLTTEERIQSRLATTYAI</sequence>
<protein>
    <recommendedName>
        <fullName evidence="5">Acyl-CoA dehydrogenase C-terminal domain-containing protein</fullName>
    </recommendedName>
</protein>
<dbReference type="InterPro" id="IPR009100">
    <property type="entry name" value="AcylCoA_DH/oxidase_NM_dom_sf"/>
</dbReference>
<dbReference type="PANTHER" id="PTHR43884:SF12">
    <property type="entry name" value="ISOVALERYL-COA DEHYDROGENASE, MITOCHONDRIAL-RELATED"/>
    <property type="match status" value="1"/>
</dbReference>
<feature type="domain" description="Acyl-CoA dehydrogenase C-terminal" evidence="3">
    <location>
        <begin position="300"/>
        <end position="388"/>
    </location>
</feature>
<accession>A0A382L8B0</accession>
<dbReference type="SUPFAM" id="SSF56645">
    <property type="entry name" value="Acyl-CoA dehydrogenase NM domain-like"/>
    <property type="match status" value="1"/>
</dbReference>
<dbReference type="InterPro" id="IPR037069">
    <property type="entry name" value="AcylCoA_DH/ox_N_sf"/>
</dbReference>
<evidence type="ECO:0000313" key="4">
    <source>
        <dbReference type="EMBL" id="SVC32055.1"/>
    </source>
</evidence>
<name>A0A382L8B0_9ZZZZ</name>
<evidence type="ECO:0008006" key="5">
    <source>
        <dbReference type="Google" id="ProtNLM"/>
    </source>
</evidence>
<keyword evidence="1" id="KW-0560">Oxidoreductase</keyword>
<dbReference type="GO" id="GO:0003995">
    <property type="term" value="F:acyl-CoA dehydrogenase activity"/>
    <property type="evidence" value="ECO:0007669"/>
    <property type="project" value="TreeGrafter"/>
</dbReference>
<dbReference type="Pfam" id="PF02771">
    <property type="entry name" value="Acyl-CoA_dh_N"/>
    <property type="match status" value="1"/>
</dbReference>
<evidence type="ECO:0000259" key="2">
    <source>
        <dbReference type="Pfam" id="PF02771"/>
    </source>
</evidence>
<dbReference type="Pfam" id="PF08028">
    <property type="entry name" value="Acyl-CoA_dh_2"/>
    <property type="match status" value="1"/>
</dbReference>
<feature type="domain" description="Acyl-CoA dehydrogenase/oxidase N-terminal" evidence="2">
    <location>
        <begin position="72"/>
        <end position="156"/>
    </location>
</feature>
<evidence type="ECO:0000259" key="3">
    <source>
        <dbReference type="Pfam" id="PF08028"/>
    </source>
</evidence>
<dbReference type="InterPro" id="IPR013786">
    <property type="entry name" value="AcylCoA_DH/ox_N"/>
</dbReference>
<dbReference type="Gene3D" id="1.10.540.10">
    <property type="entry name" value="Acyl-CoA dehydrogenase/oxidase, N-terminal domain"/>
    <property type="match status" value="1"/>
</dbReference>
<dbReference type="InterPro" id="IPR046373">
    <property type="entry name" value="Acyl-CoA_Oxase/DH_mid-dom_sf"/>
</dbReference>
<reference evidence="4" key="1">
    <citation type="submission" date="2018-05" db="EMBL/GenBank/DDBJ databases">
        <authorList>
            <person name="Lanie J.A."/>
            <person name="Ng W.-L."/>
            <person name="Kazmierczak K.M."/>
            <person name="Andrzejewski T.M."/>
            <person name="Davidsen T.M."/>
            <person name="Wayne K.J."/>
            <person name="Tettelin H."/>
            <person name="Glass J.I."/>
            <person name="Rusch D."/>
            <person name="Podicherti R."/>
            <person name="Tsui H.-C.T."/>
            <person name="Winkler M.E."/>
        </authorList>
    </citation>
    <scope>NUCLEOTIDE SEQUENCE</scope>
</reference>
<dbReference type="AlphaFoldDB" id="A0A382L8B0"/>
<dbReference type="GO" id="GO:0050660">
    <property type="term" value="F:flavin adenine dinucleotide binding"/>
    <property type="evidence" value="ECO:0007669"/>
    <property type="project" value="InterPro"/>
</dbReference>
<dbReference type="Gene3D" id="2.40.110.10">
    <property type="entry name" value="Butyryl-CoA Dehydrogenase, subunit A, domain 2"/>
    <property type="match status" value="1"/>
</dbReference>
<dbReference type="EMBL" id="UINC01084953">
    <property type="protein sequence ID" value="SVC32055.1"/>
    <property type="molecule type" value="Genomic_DNA"/>
</dbReference>
<evidence type="ECO:0000256" key="1">
    <source>
        <dbReference type="ARBA" id="ARBA00023002"/>
    </source>
</evidence>